<dbReference type="Proteomes" id="UP001497623">
    <property type="component" value="Unassembled WGS sequence"/>
</dbReference>
<reference evidence="1 2" key="1">
    <citation type="submission" date="2024-05" db="EMBL/GenBank/DDBJ databases">
        <authorList>
            <person name="Wallberg A."/>
        </authorList>
    </citation>
    <scope>NUCLEOTIDE SEQUENCE [LARGE SCALE GENOMIC DNA]</scope>
</reference>
<dbReference type="EMBL" id="CAXKWB010051701">
    <property type="protein sequence ID" value="CAL4171623.1"/>
    <property type="molecule type" value="Genomic_DNA"/>
</dbReference>
<gene>
    <name evidence="1" type="ORF">MNOR_LOCUS34174</name>
</gene>
<dbReference type="AlphaFoldDB" id="A0AAV2SCG8"/>
<keyword evidence="2" id="KW-1185">Reference proteome</keyword>
<accession>A0AAV2SCG8</accession>
<organism evidence="1 2">
    <name type="scientific">Meganyctiphanes norvegica</name>
    <name type="common">Northern krill</name>
    <name type="synonym">Thysanopoda norvegica</name>
    <dbReference type="NCBI Taxonomy" id="48144"/>
    <lineage>
        <taxon>Eukaryota</taxon>
        <taxon>Metazoa</taxon>
        <taxon>Ecdysozoa</taxon>
        <taxon>Arthropoda</taxon>
        <taxon>Crustacea</taxon>
        <taxon>Multicrustacea</taxon>
        <taxon>Malacostraca</taxon>
        <taxon>Eumalacostraca</taxon>
        <taxon>Eucarida</taxon>
        <taxon>Euphausiacea</taxon>
        <taxon>Euphausiidae</taxon>
        <taxon>Meganyctiphanes</taxon>
    </lineage>
</organism>
<evidence type="ECO:0000313" key="2">
    <source>
        <dbReference type="Proteomes" id="UP001497623"/>
    </source>
</evidence>
<proteinExistence type="predicted"/>
<sequence>TAASLASTGPINIHPAFLNAFVGGQSKGSVLARRGELGLPQRQLEELPSVVQAAFDEAMVRPNYLREPMGLVPMAQVQLEQDMANTPKSCDSPSCRQNLDKTLTMLMQMMEMGRRR</sequence>
<evidence type="ECO:0000313" key="1">
    <source>
        <dbReference type="EMBL" id="CAL4171623.1"/>
    </source>
</evidence>
<feature type="non-terminal residue" evidence="1">
    <location>
        <position position="1"/>
    </location>
</feature>
<protein>
    <submittedName>
        <fullName evidence="1">Uncharacterized protein</fullName>
    </submittedName>
</protein>
<name>A0AAV2SCG8_MEGNR</name>
<comment type="caution">
    <text evidence="1">The sequence shown here is derived from an EMBL/GenBank/DDBJ whole genome shotgun (WGS) entry which is preliminary data.</text>
</comment>